<keyword evidence="9" id="KW-0342">GTP-binding</keyword>
<feature type="domain" description="AAA+ ATPase" evidence="14">
    <location>
        <begin position="216"/>
        <end position="394"/>
    </location>
</feature>
<dbReference type="GO" id="GO:0044781">
    <property type="term" value="P:bacterial-type flagellum organization"/>
    <property type="evidence" value="ECO:0007669"/>
    <property type="project" value="UniProtKB-UniRule"/>
</dbReference>
<evidence type="ECO:0000256" key="12">
    <source>
        <dbReference type="ARBA" id="ARBA00025337"/>
    </source>
</evidence>
<proteinExistence type="inferred from homology"/>
<keyword evidence="11" id="KW-1006">Bacterial flagellum protein export</keyword>
<evidence type="ECO:0000259" key="14">
    <source>
        <dbReference type="SMART" id="SM00382"/>
    </source>
</evidence>
<name>A0A0H3BJS9_TREPS</name>
<evidence type="ECO:0000256" key="8">
    <source>
        <dbReference type="ARBA" id="ARBA00022927"/>
    </source>
</evidence>
<dbReference type="InterPro" id="IPR027417">
    <property type="entry name" value="P-loop_NTPase"/>
</dbReference>
<reference evidence="16 17" key="1">
    <citation type="journal article" date="2008" name="BMC Microbiol.">
        <title>Complete genome sequence of Treponema pallidum ssp. pallidum strain SS14 determined with oligonucleotide arrays.</title>
        <authorList>
            <person name="Matejkova P."/>
            <person name="Strouhal M."/>
            <person name="Smajs D."/>
            <person name="Norris S.J."/>
            <person name="Palzkill T."/>
            <person name="Petrosino J.F."/>
            <person name="Sodergren E."/>
            <person name="Norton J.E."/>
            <person name="Singh J."/>
            <person name="Richmond T.A."/>
            <person name="Molla M.N."/>
            <person name="Albert T.J."/>
            <person name="Weinstock G.M."/>
        </authorList>
    </citation>
    <scope>NUCLEOTIDE SEQUENCE [LARGE SCALE GENOMIC DNA]</scope>
    <source>
        <strain evidence="16 17">SS14</strain>
    </source>
</reference>
<dbReference type="FunFam" id="3.40.50.300:FF:000695">
    <property type="entry name" value="Flagellar biosynthesis regulator FlhF"/>
    <property type="match status" value="1"/>
</dbReference>
<dbReference type="PANTHER" id="PTHR43134">
    <property type="entry name" value="SIGNAL RECOGNITION PARTICLE RECEPTOR SUBUNIT ALPHA"/>
    <property type="match status" value="1"/>
</dbReference>
<keyword evidence="8" id="KW-0653">Protein transport</keyword>
<dbReference type="Pfam" id="PF00448">
    <property type="entry name" value="SRP54"/>
    <property type="match status" value="1"/>
</dbReference>
<dbReference type="PATRIC" id="fig|455434.6.peg.704"/>
<evidence type="ECO:0000256" key="3">
    <source>
        <dbReference type="ARBA" id="ARBA00014919"/>
    </source>
</evidence>
<dbReference type="SMR" id="A0A0H3BJS9"/>
<dbReference type="SMART" id="SM00962">
    <property type="entry name" value="SRP54"/>
    <property type="match status" value="1"/>
</dbReference>
<accession>A0A0H3BJS9</accession>
<dbReference type="SUPFAM" id="SSF52540">
    <property type="entry name" value="P-loop containing nucleoside triphosphate hydrolases"/>
    <property type="match status" value="2"/>
</dbReference>
<keyword evidence="16" id="KW-0969">Cilium</keyword>
<comment type="function">
    <text evidence="12">Necessary for flagellar biosynthesis. May be involved in translocation of the flagellum.</text>
</comment>
<dbReference type="InterPro" id="IPR003593">
    <property type="entry name" value="AAA+_ATPase"/>
</dbReference>
<evidence type="ECO:0000313" key="16">
    <source>
        <dbReference type="EMBL" id="ACD71131.1"/>
    </source>
</evidence>
<gene>
    <name evidence="16" type="primary">flhF</name>
    <name evidence="16" type="ordered locus">TPASS_0713</name>
</gene>
<dbReference type="Gene3D" id="1.20.120.1380">
    <property type="entry name" value="Flagellar FlhF biosynthesis protein, N domain"/>
    <property type="match status" value="1"/>
</dbReference>
<comment type="subcellular location">
    <subcellularLocation>
        <location evidence="1">Cell membrane</location>
        <topology evidence="1">Peripheral membrane protein</topology>
        <orientation evidence="1">Cytoplasmic side</orientation>
    </subcellularLocation>
</comment>
<dbReference type="InterPro" id="IPR000897">
    <property type="entry name" value="SRP54_GTPase_dom"/>
</dbReference>
<evidence type="ECO:0000256" key="9">
    <source>
        <dbReference type="ARBA" id="ARBA00023134"/>
    </source>
</evidence>
<evidence type="ECO:0000256" key="11">
    <source>
        <dbReference type="ARBA" id="ARBA00023225"/>
    </source>
</evidence>
<dbReference type="GO" id="GO:0003924">
    <property type="term" value="F:GTPase activity"/>
    <property type="evidence" value="ECO:0007669"/>
    <property type="project" value="UniProtKB-UniRule"/>
</dbReference>
<evidence type="ECO:0000256" key="6">
    <source>
        <dbReference type="ARBA" id="ARBA00022741"/>
    </source>
</evidence>
<organism evidence="16 17">
    <name type="scientific">Treponema pallidum subsp. pallidum (strain SS14)</name>
    <dbReference type="NCBI Taxonomy" id="455434"/>
    <lineage>
        <taxon>Bacteria</taxon>
        <taxon>Pseudomonadati</taxon>
        <taxon>Spirochaetota</taxon>
        <taxon>Spirochaetia</taxon>
        <taxon>Spirochaetales</taxon>
        <taxon>Treponemataceae</taxon>
        <taxon>Treponema</taxon>
    </lineage>
</organism>
<comment type="similarity">
    <text evidence="2">Belongs to the GTP-binding SRP family.</text>
</comment>
<dbReference type="GO" id="GO:0005047">
    <property type="term" value="F:signal recognition particle binding"/>
    <property type="evidence" value="ECO:0007669"/>
    <property type="project" value="TreeGrafter"/>
</dbReference>
<keyword evidence="6" id="KW-0547">Nucleotide-binding</keyword>
<dbReference type="KEGG" id="tpp:TPASS_0713"/>
<dbReference type="EMBL" id="CP000805">
    <property type="protein sequence ID" value="ACD71131.1"/>
    <property type="molecule type" value="Genomic_DNA"/>
</dbReference>
<evidence type="ECO:0000256" key="13">
    <source>
        <dbReference type="NCBIfam" id="TIGR03499"/>
    </source>
</evidence>
<protein>
    <recommendedName>
        <fullName evidence="3 13">Flagellar biosynthesis protein FlhF</fullName>
    </recommendedName>
</protein>
<keyword evidence="7" id="KW-1005">Bacterial flagellum biogenesis</keyword>
<dbReference type="GO" id="GO:0015031">
    <property type="term" value="P:protein transport"/>
    <property type="evidence" value="ECO:0007669"/>
    <property type="project" value="UniProtKB-KW"/>
</dbReference>
<dbReference type="PANTHER" id="PTHR43134:SF3">
    <property type="entry name" value="FLAGELLAR BIOSYNTHESIS PROTEIN FLHF"/>
    <property type="match status" value="1"/>
</dbReference>
<evidence type="ECO:0000256" key="2">
    <source>
        <dbReference type="ARBA" id="ARBA00008531"/>
    </source>
</evidence>
<dbReference type="SMART" id="SM00382">
    <property type="entry name" value="AAA"/>
    <property type="match status" value="1"/>
</dbReference>
<dbReference type="RefSeq" id="WP_010882158.1">
    <property type="nucleotide sequence ID" value="NC_010741.1"/>
</dbReference>
<sequence length="437" mass="49284">MELLVEVAPTKEKAIEKIRKKYGDRVNILRTQRNNRSFFFGLIERVSVEIFFSVNSGSQSSVHEIPSVQSRTRVSAARVEDTEAEKIKILESAQRINAKIAQQVEPLISAAKEKKTEKVPTSPEAVHALTQTLEGMIQKITNSAPVVIAQELQSIQRIELLLEENDFSFSFIRKSIARLKDELSYHDLESFEKVESTVLRWIIESVHIQVPPICTGTRNIVLVGPTGVGKTTTLAKLAAFYFVTEPKRTGIQPRVKIITTDNFRIGAAFQMERYCELMGLDLCVVQAPVEFLTYMTLYQQETDVVFVDTEGRSPVDGQNIERMVEYFRAVKNFELEVYLTIDAGSKANDLREVFKQYALFEYRALIVTKLDETTSIGNLISALSEARTPITYITTGQTVPSNLEKASVNLLLSKLKGFKLLAEEMGNDYGDYGSKER</sequence>
<dbReference type="NCBIfam" id="TIGR03499">
    <property type="entry name" value="FlhF"/>
    <property type="match status" value="1"/>
</dbReference>
<evidence type="ECO:0000256" key="7">
    <source>
        <dbReference type="ARBA" id="ARBA00022795"/>
    </source>
</evidence>
<dbReference type="InterPro" id="IPR020006">
    <property type="entry name" value="FlhF"/>
</dbReference>
<evidence type="ECO:0000256" key="10">
    <source>
        <dbReference type="ARBA" id="ARBA00023136"/>
    </source>
</evidence>
<evidence type="ECO:0000256" key="1">
    <source>
        <dbReference type="ARBA" id="ARBA00004413"/>
    </source>
</evidence>
<keyword evidence="10" id="KW-0472">Membrane</keyword>
<keyword evidence="4" id="KW-0813">Transport</keyword>
<dbReference type="GeneID" id="93876482"/>
<dbReference type="Gene3D" id="3.40.50.300">
    <property type="entry name" value="P-loop containing nucleotide triphosphate hydrolases"/>
    <property type="match status" value="1"/>
</dbReference>
<evidence type="ECO:0000259" key="15">
    <source>
        <dbReference type="SMART" id="SM00962"/>
    </source>
</evidence>
<keyword evidence="16" id="KW-0966">Cell projection</keyword>
<dbReference type="CDD" id="cd17873">
    <property type="entry name" value="FlhF"/>
    <property type="match status" value="1"/>
</dbReference>
<evidence type="ECO:0000256" key="4">
    <source>
        <dbReference type="ARBA" id="ARBA00022448"/>
    </source>
</evidence>
<dbReference type="GO" id="GO:0006614">
    <property type="term" value="P:SRP-dependent cotranslational protein targeting to membrane"/>
    <property type="evidence" value="ECO:0007669"/>
    <property type="project" value="UniProtKB-UniRule"/>
</dbReference>
<dbReference type="GO" id="GO:0005525">
    <property type="term" value="F:GTP binding"/>
    <property type="evidence" value="ECO:0007669"/>
    <property type="project" value="UniProtKB-UniRule"/>
</dbReference>
<feature type="domain" description="SRP54-type proteins GTP-binding" evidence="15">
    <location>
        <begin position="217"/>
        <end position="417"/>
    </location>
</feature>
<evidence type="ECO:0000256" key="5">
    <source>
        <dbReference type="ARBA" id="ARBA00022475"/>
    </source>
</evidence>
<dbReference type="AlphaFoldDB" id="A0A0H3BJS9"/>
<dbReference type="Proteomes" id="UP000001202">
    <property type="component" value="Chromosome"/>
</dbReference>
<dbReference type="GO" id="GO:0005886">
    <property type="term" value="C:plasma membrane"/>
    <property type="evidence" value="ECO:0007669"/>
    <property type="project" value="UniProtKB-SubCell"/>
</dbReference>
<dbReference type="InterPro" id="IPR047040">
    <property type="entry name" value="FlhF__GTPase_dom"/>
</dbReference>
<keyword evidence="5" id="KW-1003">Cell membrane</keyword>
<keyword evidence="16" id="KW-0282">Flagellum</keyword>
<evidence type="ECO:0000313" key="17">
    <source>
        <dbReference type="Proteomes" id="UP000001202"/>
    </source>
</evidence>